<proteinExistence type="predicted"/>
<evidence type="ECO:0000256" key="1">
    <source>
        <dbReference type="SAM" id="MobiDB-lite"/>
    </source>
</evidence>
<dbReference type="GeneTree" id="ENSGT00390000011347"/>
<dbReference type="PANTHER" id="PTHR14778">
    <property type="entry name" value="KINETOCHORE-ASSOCIATED PROTEIN DSN1 HOMOLOG"/>
    <property type="match status" value="1"/>
</dbReference>
<evidence type="ECO:0000313" key="2">
    <source>
        <dbReference type="Ensembl" id="ENSPKIP00000035509.1"/>
    </source>
</evidence>
<feature type="region of interest" description="Disordered" evidence="1">
    <location>
        <begin position="44"/>
        <end position="128"/>
    </location>
</feature>
<dbReference type="GO" id="GO:0007059">
    <property type="term" value="P:chromosome segregation"/>
    <property type="evidence" value="ECO:0007669"/>
    <property type="project" value="InterPro"/>
</dbReference>
<dbReference type="Ensembl" id="ENSPKIT00000016442.1">
    <property type="protein sequence ID" value="ENSPKIP00000035509.1"/>
    <property type="gene ID" value="ENSPKIG00000014444.1"/>
</dbReference>
<feature type="compositionally biased region" description="Basic residues" evidence="1">
    <location>
        <begin position="109"/>
        <end position="123"/>
    </location>
</feature>
<dbReference type="GO" id="GO:0051301">
    <property type="term" value="P:cell division"/>
    <property type="evidence" value="ECO:0007669"/>
    <property type="project" value="InterPro"/>
</dbReference>
<organism evidence="2 3">
    <name type="scientific">Paramormyrops kingsleyae</name>
    <dbReference type="NCBI Taxonomy" id="1676925"/>
    <lineage>
        <taxon>Eukaryota</taxon>
        <taxon>Metazoa</taxon>
        <taxon>Chordata</taxon>
        <taxon>Craniata</taxon>
        <taxon>Vertebrata</taxon>
        <taxon>Euteleostomi</taxon>
        <taxon>Actinopterygii</taxon>
        <taxon>Neopterygii</taxon>
        <taxon>Teleostei</taxon>
        <taxon>Osteoglossocephala</taxon>
        <taxon>Osteoglossomorpha</taxon>
        <taxon>Osteoglossiformes</taxon>
        <taxon>Mormyridae</taxon>
        <taxon>Paramormyrops</taxon>
    </lineage>
</organism>
<accession>A0A3B3SXW2</accession>
<protein>
    <submittedName>
        <fullName evidence="2">DSN1 component of MIS12 kinetochore complex</fullName>
    </submittedName>
</protein>
<dbReference type="AlphaFoldDB" id="A0A3B3SXW2"/>
<sequence length="360" mass="39722">MSFIGINAPSFSCTFLSFGNDLPLRKHMMMTQILLLCTHQGSASECSPRATKTTPSRGLSPGPPKKSPCALPPEAAILPADGTQEEPLGLNTQGERQGDQDNGPFLSPRTRRKSWRRSARGRRSLPAPQSNTLELCEVISSSLPEEERLGKLIEASMKLAVQKLEAVLRSAPEASMEVFHSQVESVQQEWQCLEKEIRESAQNQPSPPRDSKVQEAMEKIRKSIHSLQVECGSWESLLQKHRSRAEELARRVEQGRTGGLPLDPSCLAQSSQSQVIMSKPDYNSALCRQQTVLHTMELTLDTHCKILRGALSYQEQCQALIRETSGRLASTTGFQELPSSPVRKLLMAVPQPSCKLGSAQ</sequence>
<reference evidence="2" key="2">
    <citation type="submission" date="2025-09" db="UniProtKB">
        <authorList>
            <consortium name="Ensembl"/>
        </authorList>
    </citation>
    <scope>IDENTIFICATION</scope>
</reference>
<dbReference type="STRING" id="1676925.ENSPKIP00000035509"/>
<dbReference type="GO" id="GO:0000444">
    <property type="term" value="C:MIS12/MIND type complex"/>
    <property type="evidence" value="ECO:0007669"/>
    <property type="project" value="InterPro"/>
</dbReference>
<evidence type="ECO:0000313" key="3">
    <source>
        <dbReference type="Proteomes" id="UP000261540"/>
    </source>
</evidence>
<reference evidence="2" key="1">
    <citation type="submission" date="2025-08" db="UniProtKB">
        <authorList>
            <consortium name="Ensembl"/>
        </authorList>
    </citation>
    <scope>IDENTIFICATION</scope>
</reference>
<dbReference type="InterPro" id="IPR013218">
    <property type="entry name" value="Dsn1/Mis13"/>
</dbReference>
<dbReference type="Proteomes" id="UP000261540">
    <property type="component" value="Unplaced"/>
</dbReference>
<dbReference type="PANTHER" id="PTHR14778:SF2">
    <property type="entry name" value="KINETOCHORE-ASSOCIATED PROTEIN DSN1 HOMOLOG"/>
    <property type="match status" value="1"/>
</dbReference>
<name>A0A3B3SXW2_9TELE</name>
<feature type="compositionally biased region" description="Polar residues" evidence="1">
    <location>
        <begin position="44"/>
        <end position="57"/>
    </location>
</feature>
<keyword evidence="3" id="KW-1185">Reference proteome</keyword>